<dbReference type="GO" id="GO:0016020">
    <property type="term" value="C:membrane"/>
    <property type="evidence" value="ECO:0007669"/>
    <property type="project" value="UniProtKB-SubCell"/>
</dbReference>
<evidence type="ECO:0000256" key="3">
    <source>
        <dbReference type="ARBA" id="ARBA00022989"/>
    </source>
</evidence>
<evidence type="ECO:0000256" key="6">
    <source>
        <dbReference type="SAM" id="MobiDB-lite"/>
    </source>
</evidence>
<comment type="similarity">
    <text evidence="5">Belongs to the SAT4 family.</text>
</comment>
<feature type="domain" description="Rhodopsin" evidence="8">
    <location>
        <begin position="26"/>
        <end position="268"/>
    </location>
</feature>
<proteinExistence type="inferred from homology"/>
<evidence type="ECO:0000313" key="9">
    <source>
        <dbReference type="EMBL" id="KAK3345527.1"/>
    </source>
</evidence>
<keyword evidence="3 7" id="KW-1133">Transmembrane helix</keyword>
<evidence type="ECO:0000313" key="10">
    <source>
        <dbReference type="Proteomes" id="UP001278500"/>
    </source>
</evidence>
<accession>A0AAE0JFQ1</accession>
<keyword evidence="10" id="KW-1185">Reference proteome</keyword>
<feature type="transmembrane region" description="Helical" evidence="7">
    <location>
        <begin position="119"/>
        <end position="141"/>
    </location>
</feature>
<dbReference type="AlphaFoldDB" id="A0AAE0JFQ1"/>
<feature type="transmembrane region" description="Helical" evidence="7">
    <location>
        <begin position="200"/>
        <end position="218"/>
    </location>
</feature>
<comment type="subcellular location">
    <subcellularLocation>
        <location evidence="1">Membrane</location>
        <topology evidence="1">Multi-pass membrane protein</topology>
    </subcellularLocation>
</comment>
<dbReference type="Pfam" id="PF20684">
    <property type="entry name" value="Fung_rhodopsin"/>
    <property type="match status" value="1"/>
</dbReference>
<feature type="transmembrane region" description="Helical" evidence="7">
    <location>
        <begin position="238"/>
        <end position="262"/>
    </location>
</feature>
<sequence>MSKTMVPAMFATTIPFLILSIVFICLRFYSKRLKHAKFFIDDYVLIVSWVLVVIQTSIILWSTQYGLGIPPAKLDIKKVPTLISWTPTALFVALSAAALSKLSFFITLIRVCSKRWQKVILWVVAIHSTILVMGTSVLGYVDCNFYRAKDPQHNHNCVPERVGKILALTVLIHGAVVAFCLSFVPALLLWNLEMKKREKIGLISAMSLGLFSSILAALKTKDHWEAVFGHSGMPDTYILGREALFGITEVCMTIIAACIPFLRPLLHKIMYGNRSDMPLALKTLAGDSKGTSSMGHPHTRLGSSSNSAKHGTREDDAVAILEAESVPEHDSQDAESNGSGTIVRKTHVSIQYNPREVHEEECRGHYHAGVFGPGEH</sequence>
<evidence type="ECO:0000256" key="5">
    <source>
        <dbReference type="ARBA" id="ARBA00038359"/>
    </source>
</evidence>
<evidence type="ECO:0000256" key="2">
    <source>
        <dbReference type="ARBA" id="ARBA00022692"/>
    </source>
</evidence>
<feature type="transmembrane region" description="Helical" evidence="7">
    <location>
        <begin position="42"/>
        <end position="62"/>
    </location>
</feature>
<feature type="region of interest" description="Disordered" evidence="6">
    <location>
        <begin position="288"/>
        <end position="313"/>
    </location>
</feature>
<evidence type="ECO:0000256" key="7">
    <source>
        <dbReference type="SAM" id="Phobius"/>
    </source>
</evidence>
<name>A0AAE0JFQ1_9PEZI</name>
<dbReference type="PANTHER" id="PTHR33048">
    <property type="entry name" value="PTH11-LIKE INTEGRAL MEMBRANE PROTEIN (AFU_ORTHOLOGUE AFUA_5G11245)"/>
    <property type="match status" value="1"/>
</dbReference>
<gene>
    <name evidence="9" type="ORF">B0H65DRAFT_427193</name>
</gene>
<evidence type="ECO:0000256" key="4">
    <source>
        <dbReference type="ARBA" id="ARBA00023136"/>
    </source>
</evidence>
<feature type="transmembrane region" description="Helical" evidence="7">
    <location>
        <begin position="82"/>
        <end position="107"/>
    </location>
</feature>
<dbReference type="EMBL" id="JAUEPP010000004">
    <property type="protein sequence ID" value="KAK3345527.1"/>
    <property type="molecule type" value="Genomic_DNA"/>
</dbReference>
<comment type="caution">
    <text evidence="9">The sequence shown here is derived from an EMBL/GenBank/DDBJ whole genome shotgun (WGS) entry which is preliminary data.</text>
</comment>
<reference evidence="9" key="1">
    <citation type="journal article" date="2023" name="Mol. Phylogenet. Evol.">
        <title>Genome-scale phylogeny and comparative genomics of the fungal order Sordariales.</title>
        <authorList>
            <person name="Hensen N."/>
            <person name="Bonometti L."/>
            <person name="Westerberg I."/>
            <person name="Brannstrom I.O."/>
            <person name="Guillou S."/>
            <person name="Cros-Aarteil S."/>
            <person name="Calhoun S."/>
            <person name="Haridas S."/>
            <person name="Kuo A."/>
            <person name="Mondo S."/>
            <person name="Pangilinan J."/>
            <person name="Riley R."/>
            <person name="LaButti K."/>
            <person name="Andreopoulos B."/>
            <person name="Lipzen A."/>
            <person name="Chen C."/>
            <person name="Yan M."/>
            <person name="Daum C."/>
            <person name="Ng V."/>
            <person name="Clum A."/>
            <person name="Steindorff A."/>
            <person name="Ohm R.A."/>
            <person name="Martin F."/>
            <person name="Silar P."/>
            <person name="Natvig D.O."/>
            <person name="Lalanne C."/>
            <person name="Gautier V."/>
            <person name="Ament-Velasquez S.L."/>
            <person name="Kruys A."/>
            <person name="Hutchinson M.I."/>
            <person name="Powell A.J."/>
            <person name="Barry K."/>
            <person name="Miller A.N."/>
            <person name="Grigoriev I.V."/>
            <person name="Debuchy R."/>
            <person name="Gladieux P."/>
            <person name="Hiltunen Thoren M."/>
            <person name="Johannesson H."/>
        </authorList>
    </citation>
    <scope>NUCLEOTIDE SEQUENCE</scope>
    <source>
        <strain evidence="9">CBS 560.94</strain>
    </source>
</reference>
<feature type="transmembrane region" description="Helical" evidence="7">
    <location>
        <begin position="6"/>
        <end position="30"/>
    </location>
</feature>
<dbReference type="RefSeq" id="XP_062682140.1">
    <property type="nucleotide sequence ID" value="XM_062824672.1"/>
</dbReference>
<feature type="transmembrane region" description="Helical" evidence="7">
    <location>
        <begin position="165"/>
        <end position="188"/>
    </location>
</feature>
<keyword evidence="4 7" id="KW-0472">Membrane</keyword>
<dbReference type="GeneID" id="87861826"/>
<dbReference type="InterPro" id="IPR052337">
    <property type="entry name" value="SAT4-like"/>
</dbReference>
<reference evidence="9" key="2">
    <citation type="submission" date="2023-06" db="EMBL/GenBank/DDBJ databases">
        <authorList>
            <consortium name="Lawrence Berkeley National Laboratory"/>
            <person name="Haridas S."/>
            <person name="Hensen N."/>
            <person name="Bonometti L."/>
            <person name="Westerberg I."/>
            <person name="Brannstrom I.O."/>
            <person name="Guillou S."/>
            <person name="Cros-Aarteil S."/>
            <person name="Calhoun S."/>
            <person name="Kuo A."/>
            <person name="Mondo S."/>
            <person name="Pangilinan J."/>
            <person name="Riley R."/>
            <person name="Labutti K."/>
            <person name="Andreopoulos B."/>
            <person name="Lipzen A."/>
            <person name="Chen C."/>
            <person name="Yanf M."/>
            <person name="Daum C."/>
            <person name="Ng V."/>
            <person name="Clum A."/>
            <person name="Steindorff A."/>
            <person name="Ohm R."/>
            <person name="Martin F."/>
            <person name="Silar P."/>
            <person name="Natvig D."/>
            <person name="Lalanne C."/>
            <person name="Gautier V."/>
            <person name="Ament-Velasquez S.L."/>
            <person name="Kruys A."/>
            <person name="Hutchinson M.I."/>
            <person name="Powell A.J."/>
            <person name="Barry K."/>
            <person name="Miller A.N."/>
            <person name="Grigoriev I.V."/>
            <person name="Debuchy R."/>
            <person name="Gladieux P."/>
            <person name="Thoren M.H."/>
            <person name="Johannesson H."/>
        </authorList>
    </citation>
    <scope>NUCLEOTIDE SEQUENCE</scope>
    <source>
        <strain evidence="9">CBS 560.94</strain>
    </source>
</reference>
<protein>
    <recommendedName>
        <fullName evidence="8">Rhodopsin domain-containing protein</fullName>
    </recommendedName>
</protein>
<dbReference type="Proteomes" id="UP001278500">
    <property type="component" value="Unassembled WGS sequence"/>
</dbReference>
<organism evidence="9 10">
    <name type="scientific">Neurospora tetraspora</name>
    <dbReference type="NCBI Taxonomy" id="94610"/>
    <lineage>
        <taxon>Eukaryota</taxon>
        <taxon>Fungi</taxon>
        <taxon>Dikarya</taxon>
        <taxon>Ascomycota</taxon>
        <taxon>Pezizomycotina</taxon>
        <taxon>Sordariomycetes</taxon>
        <taxon>Sordariomycetidae</taxon>
        <taxon>Sordariales</taxon>
        <taxon>Sordariaceae</taxon>
        <taxon>Neurospora</taxon>
    </lineage>
</organism>
<dbReference type="PANTHER" id="PTHR33048:SF92">
    <property type="entry name" value="INTEGRAL MEMBRANE PROTEIN"/>
    <property type="match status" value="1"/>
</dbReference>
<dbReference type="InterPro" id="IPR049326">
    <property type="entry name" value="Rhodopsin_dom_fungi"/>
</dbReference>
<keyword evidence="2 7" id="KW-0812">Transmembrane</keyword>
<evidence type="ECO:0000259" key="8">
    <source>
        <dbReference type="Pfam" id="PF20684"/>
    </source>
</evidence>
<evidence type="ECO:0000256" key="1">
    <source>
        <dbReference type="ARBA" id="ARBA00004141"/>
    </source>
</evidence>